<reference evidence="3" key="3">
    <citation type="submission" date="2024-09" db="EMBL/GenBank/DDBJ databases">
        <authorList>
            <person name="Sun Q."/>
            <person name="Mori K."/>
        </authorList>
    </citation>
    <scope>NUCLEOTIDE SEQUENCE</scope>
    <source>
        <strain evidence="3">NBRC 113428</strain>
    </source>
</reference>
<evidence type="ECO:0000313" key="3">
    <source>
        <dbReference type="EMBL" id="MFC6643268.1"/>
    </source>
</evidence>
<dbReference type="Proteomes" id="UP001596403">
    <property type="component" value="Unassembled WGS sequence"/>
</dbReference>
<gene>
    <name evidence="2" type="ORF">ACFQAU_00300</name>
    <name evidence="3" type="ORF">ACFQAU_17805</name>
</gene>
<feature type="compositionally biased region" description="Gly residues" evidence="1">
    <location>
        <begin position="48"/>
        <end position="60"/>
    </location>
</feature>
<protein>
    <submittedName>
        <fullName evidence="3">Calcium-binding protein</fullName>
    </submittedName>
</protein>
<reference evidence="3" key="1">
    <citation type="journal article" date="2014" name="Int. J. Syst. Evol. Microbiol.">
        <title>Complete genome of a new Firmicutes species belonging to the dominant human colonic microbiota ('Ruminococcus bicirculans') reveals two chromosomes and a selective capacity to utilize plant glucans.</title>
        <authorList>
            <consortium name="NISC Comparative Sequencing Program"/>
            <person name="Wegmann U."/>
            <person name="Louis P."/>
            <person name="Goesmann A."/>
            <person name="Henrissat B."/>
            <person name="Duncan S.H."/>
            <person name="Flint H.J."/>
        </authorList>
    </citation>
    <scope>NUCLEOTIDE SEQUENCE</scope>
    <source>
        <strain evidence="3">NBRC 113428</strain>
    </source>
</reference>
<dbReference type="EMBL" id="JBHSWA010000001">
    <property type="protein sequence ID" value="MFC6640415.1"/>
    <property type="molecule type" value="Genomic_DNA"/>
</dbReference>
<comment type="caution">
    <text evidence="3">The sequence shown here is derived from an EMBL/GenBank/DDBJ whole genome shotgun (WGS) entry which is preliminary data.</text>
</comment>
<keyword evidence="4" id="KW-1185">Reference proteome</keyword>
<sequence length="343" mass="36023">MYVKFFLKPLICFAPEGDAGGGAGGEGGAAGVGDDTVSAGAGDDTVNGGAGADTLTGGGNDTLTRGDGGSAKWWEGDKFKDHRDMLEATGLTVDDPLDAVIKLAKMEKSAQTKLGKPADQLLTKPGKDESVTDWMKTNADIFGIPESADKYDIKKPEAWPKDAKWDEGLEGKVRELGLEKGMSNDAVNAMVGLYAENIMALDKNSADDLAKANSEMMADLQKDWGQQTEAKLTLASQAASVIAEKAGLDQTAMQNLAESLKPKIGDAGTMRIFAAIGEMMGDDQMVMGNGGTSLSTTPAEARAELSKMQSPGGEYYEATSKRDAATIARLKPQIDRLTKIATG</sequence>
<proteinExistence type="predicted"/>
<dbReference type="Pfam" id="PF00353">
    <property type="entry name" value="HemolysinCabind"/>
    <property type="match status" value="1"/>
</dbReference>
<evidence type="ECO:0000313" key="2">
    <source>
        <dbReference type="EMBL" id="MFC6640415.1"/>
    </source>
</evidence>
<dbReference type="SUPFAM" id="SSF51120">
    <property type="entry name" value="beta-Roll"/>
    <property type="match status" value="1"/>
</dbReference>
<dbReference type="InterPro" id="IPR001343">
    <property type="entry name" value="Hemolysn_Ca-bd"/>
</dbReference>
<evidence type="ECO:0000256" key="1">
    <source>
        <dbReference type="SAM" id="MobiDB-lite"/>
    </source>
</evidence>
<dbReference type="EMBL" id="JBHSWA010000001">
    <property type="protein sequence ID" value="MFC6643268.1"/>
    <property type="molecule type" value="Genomic_DNA"/>
</dbReference>
<evidence type="ECO:0000313" key="4">
    <source>
        <dbReference type="Proteomes" id="UP001596403"/>
    </source>
</evidence>
<dbReference type="RefSeq" id="WP_132443615.1">
    <property type="nucleotide sequence ID" value="NZ_JBHSWA010000001.1"/>
</dbReference>
<dbReference type="InterPro" id="IPR011049">
    <property type="entry name" value="Serralysin-like_metalloprot_C"/>
</dbReference>
<accession>A0ABW1Z567</accession>
<reference evidence="4" key="2">
    <citation type="journal article" date="2019" name="Int. J. Syst. Evol. Microbiol.">
        <title>The Global Catalogue of Microorganisms (GCM) 10K type strain sequencing project: providing services to taxonomists for standard genome sequencing and annotation.</title>
        <authorList>
            <consortium name="The Broad Institute Genomics Platform"/>
            <consortium name="The Broad Institute Genome Sequencing Center for Infectious Disease"/>
            <person name="Wu L."/>
            <person name="Ma J."/>
        </authorList>
    </citation>
    <scope>NUCLEOTIDE SEQUENCE [LARGE SCALE GENOMIC DNA]</scope>
    <source>
        <strain evidence="4">NBRC 111368</strain>
    </source>
</reference>
<feature type="compositionally biased region" description="Low complexity" evidence="1">
    <location>
        <begin position="34"/>
        <end position="47"/>
    </location>
</feature>
<feature type="region of interest" description="Disordered" evidence="1">
    <location>
        <begin position="34"/>
        <end position="74"/>
    </location>
</feature>
<dbReference type="Gene3D" id="2.150.10.10">
    <property type="entry name" value="Serralysin-like metalloprotease, C-terminal"/>
    <property type="match status" value="1"/>
</dbReference>
<name>A0ABW1Z567_9RHOB</name>
<organism evidence="3 4">
    <name type="scientific">Sulfitobacter profundi</name>
    <dbReference type="NCBI Taxonomy" id="2679961"/>
    <lineage>
        <taxon>Bacteria</taxon>
        <taxon>Pseudomonadati</taxon>
        <taxon>Pseudomonadota</taxon>
        <taxon>Alphaproteobacteria</taxon>
        <taxon>Rhodobacterales</taxon>
        <taxon>Roseobacteraceae</taxon>
        <taxon>Sulfitobacter</taxon>
    </lineage>
</organism>